<dbReference type="PROSITE" id="PS50106">
    <property type="entry name" value="PDZ"/>
    <property type="match status" value="1"/>
</dbReference>
<accession>A0A7Y2E8X2</accession>
<dbReference type="InterPro" id="IPR041489">
    <property type="entry name" value="PDZ_6"/>
</dbReference>
<dbReference type="InterPro" id="IPR036034">
    <property type="entry name" value="PDZ_sf"/>
</dbReference>
<dbReference type="InterPro" id="IPR004447">
    <property type="entry name" value="Peptidase_S41A"/>
</dbReference>
<evidence type="ECO:0000259" key="6">
    <source>
        <dbReference type="PROSITE" id="PS50106"/>
    </source>
</evidence>
<dbReference type="SUPFAM" id="SSF50156">
    <property type="entry name" value="PDZ domain-like"/>
    <property type="match status" value="1"/>
</dbReference>
<dbReference type="Gene3D" id="3.30.750.44">
    <property type="match status" value="1"/>
</dbReference>
<keyword evidence="2 5" id="KW-0645">Protease</keyword>
<organism evidence="7 8">
    <name type="scientific">Eiseniibacteriota bacterium</name>
    <dbReference type="NCBI Taxonomy" id="2212470"/>
    <lineage>
        <taxon>Bacteria</taxon>
        <taxon>Candidatus Eiseniibacteriota</taxon>
    </lineage>
</organism>
<dbReference type="FunFam" id="2.30.42.10:FF:000063">
    <property type="entry name" value="Peptidase, S41 family"/>
    <property type="match status" value="1"/>
</dbReference>
<dbReference type="Gene3D" id="3.90.226.10">
    <property type="entry name" value="2-enoyl-CoA Hydratase, Chain A, domain 1"/>
    <property type="match status" value="1"/>
</dbReference>
<comment type="similarity">
    <text evidence="1 5">Belongs to the peptidase S41A family.</text>
</comment>
<dbReference type="GO" id="GO:0007165">
    <property type="term" value="P:signal transduction"/>
    <property type="evidence" value="ECO:0007669"/>
    <property type="project" value="TreeGrafter"/>
</dbReference>
<proteinExistence type="inferred from homology"/>
<evidence type="ECO:0000256" key="2">
    <source>
        <dbReference type="ARBA" id="ARBA00022670"/>
    </source>
</evidence>
<dbReference type="GO" id="GO:0030288">
    <property type="term" value="C:outer membrane-bounded periplasmic space"/>
    <property type="evidence" value="ECO:0007669"/>
    <property type="project" value="TreeGrafter"/>
</dbReference>
<dbReference type="NCBIfam" id="TIGR00225">
    <property type="entry name" value="prc"/>
    <property type="match status" value="1"/>
</dbReference>
<sequence>MARLRVPALVVVAAVAIGFLMGSLMSGQVQASSALTSKLHVFNEILTYADKFYVEEVDAVELVEGAIAGLLEELDPHSTYVRPKDYEQMTERNTGEYEGIGISFEIREGWITVITAIEGGPSAHLGIRPGDRIVGIEGESAKDLVSEEVIAKLKGPKGTDVDITVERPGANNTFDLTIRRDRIPIYSVPYHFMLDDETGYIRATRFSATTSEELEAALRDLESQGMQKLVFDLRNNSGGYLNQAIEVSDRFIKGDEVIVYTKGRIKGSSQYYYSSNGVTRSKFPLICLVNHGSASASEIVSGAIQDHDRGLVIGQTTFGKGLVQRQYSLRDGSALLLTVARYYTPSGRLIQRSYEDRDEYLEYFRRLNDGDIDESEIEARPEFKTLNEERTVYGGGGITPDILVEDVYDPNEIQTKLEQLRVFFEFANDYAARNLDKATLVQRDFVTNFELPEAGFKEFKKFIKDVEGAEELTQEDIENEREYIKLGVKRELAGNLWGLNARYQVFVQEDPQLQKALTHFNEAENMARLYAKVGIDE</sequence>
<comment type="caution">
    <text evidence="7">The sequence shown here is derived from an EMBL/GenBank/DDBJ whole genome shotgun (WGS) entry which is preliminary data.</text>
</comment>
<dbReference type="InterPro" id="IPR029045">
    <property type="entry name" value="ClpP/crotonase-like_dom_sf"/>
</dbReference>
<dbReference type="Gene3D" id="2.30.42.10">
    <property type="match status" value="1"/>
</dbReference>
<dbReference type="SMART" id="SM00228">
    <property type="entry name" value="PDZ"/>
    <property type="match status" value="1"/>
</dbReference>
<dbReference type="Pfam" id="PF17820">
    <property type="entry name" value="PDZ_6"/>
    <property type="match status" value="1"/>
</dbReference>
<keyword evidence="4 5" id="KW-0720">Serine protease</keyword>
<evidence type="ECO:0000256" key="5">
    <source>
        <dbReference type="RuleBase" id="RU004404"/>
    </source>
</evidence>
<keyword evidence="3 5" id="KW-0378">Hydrolase</keyword>
<evidence type="ECO:0000256" key="4">
    <source>
        <dbReference type="ARBA" id="ARBA00022825"/>
    </source>
</evidence>
<dbReference type="PANTHER" id="PTHR32060">
    <property type="entry name" value="TAIL-SPECIFIC PROTEASE"/>
    <property type="match status" value="1"/>
</dbReference>
<dbReference type="GO" id="GO:0004175">
    <property type="term" value="F:endopeptidase activity"/>
    <property type="evidence" value="ECO:0007669"/>
    <property type="project" value="TreeGrafter"/>
</dbReference>
<dbReference type="InterPro" id="IPR001478">
    <property type="entry name" value="PDZ"/>
</dbReference>
<evidence type="ECO:0000256" key="3">
    <source>
        <dbReference type="ARBA" id="ARBA00022801"/>
    </source>
</evidence>
<feature type="domain" description="PDZ" evidence="6">
    <location>
        <begin position="86"/>
        <end position="154"/>
    </location>
</feature>
<dbReference type="Pfam" id="PF22694">
    <property type="entry name" value="CtpB_N-like"/>
    <property type="match status" value="1"/>
</dbReference>
<evidence type="ECO:0000256" key="1">
    <source>
        <dbReference type="ARBA" id="ARBA00009179"/>
    </source>
</evidence>
<dbReference type="CDD" id="cd06782">
    <property type="entry name" value="cpPDZ_CPP-like"/>
    <property type="match status" value="1"/>
</dbReference>
<dbReference type="InterPro" id="IPR005151">
    <property type="entry name" value="Tail-specific_protease"/>
</dbReference>
<protein>
    <submittedName>
        <fullName evidence="7">S41 family peptidase</fullName>
    </submittedName>
</protein>
<dbReference type="InterPro" id="IPR055210">
    <property type="entry name" value="CtpA/B_N"/>
</dbReference>
<evidence type="ECO:0000313" key="7">
    <source>
        <dbReference type="EMBL" id="NNF07394.1"/>
    </source>
</evidence>
<reference evidence="7 8" key="1">
    <citation type="submission" date="2020-03" db="EMBL/GenBank/DDBJ databases">
        <title>Metabolic flexibility allows generalist bacteria to become dominant in a frequently disturbed ecosystem.</title>
        <authorList>
            <person name="Chen Y.-J."/>
            <person name="Leung P.M."/>
            <person name="Bay S.K."/>
            <person name="Hugenholtz P."/>
            <person name="Kessler A.J."/>
            <person name="Shelley G."/>
            <person name="Waite D.W."/>
            <person name="Cook P.L."/>
            <person name="Greening C."/>
        </authorList>
    </citation>
    <scope>NUCLEOTIDE SEQUENCE [LARGE SCALE GENOMIC DNA]</scope>
    <source>
        <strain evidence="7">SS_bin_28</strain>
    </source>
</reference>
<name>A0A7Y2E8X2_UNCEI</name>
<gene>
    <name evidence="7" type="ORF">HKN21_11585</name>
</gene>
<dbReference type="AlphaFoldDB" id="A0A7Y2E8X2"/>
<evidence type="ECO:0000313" key="8">
    <source>
        <dbReference type="Proteomes" id="UP000547674"/>
    </source>
</evidence>
<dbReference type="GO" id="GO:0006508">
    <property type="term" value="P:proteolysis"/>
    <property type="evidence" value="ECO:0007669"/>
    <property type="project" value="UniProtKB-KW"/>
</dbReference>
<dbReference type="Pfam" id="PF03572">
    <property type="entry name" value="Peptidase_S41"/>
    <property type="match status" value="1"/>
</dbReference>
<dbReference type="GO" id="GO:0008236">
    <property type="term" value="F:serine-type peptidase activity"/>
    <property type="evidence" value="ECO:0007669"/>
    <property type="project" value="UniProtKB-KW"/>
</dbReference>
<dbReference type="SUPFAM" id="SSF52096">
    <property type="entry name" value="ClpP/crotonase"/>
    <property type="match status" value="1"/>
</dbReference>
<dbReference type="PANTHER" id="PTHR32060:SF30">
    <property type="entry name" value="CARBOXY-TERMINAL PROCESSING PROTEASE CTPA"/>
    <property type="match status" value="1"/>
</dbReference>
<dbReference type="SMART" id="SM00245">
    <property type="entry name" value="TSPc"/>
    <property type="match status" value="1"/>
</dbReference>
<dbReference type="CDD" id="cd07560">
    <property type="entry name" value="Peptidase_S41_CPP"/>
    <property type="match status" value="1"/>
</dbReference>
<dbReference type="EMBL" id="JABDJR010000468">
    <property type="protein sequence ID" value="NNF07394.1"/>
    <property type="molecule type" value="Genomic_DNA"/>
</dbReference>
<dbReference type="Proteomes" id="UP000547674">
    <property type="component" value="Unassembled WGS sequence"/>
</dbReference>